<sequence>MYYQSSKASPLLDLINSIFVFQLVCLFFIRLMTCLGSSTNTSCLSILRFDYVIPLSIS</sequence>
<keyword evidence="1" id="KW-0812">Transmembrane</keyword>
<name>A0A0B0NSN6_GOSAR</name>
<feature type="transmembrane region" description="Helical" evidence="1">
    <location>
        <begin position="12"/>
        <end position="32"/>
    </location>
</feature>
<proteinExistence type="predicted"/>
<keyword evidence="3" id="KW-1185">Reference proteome</keyword>
<evidence type="ECO:0000313" key="2">
    <source>
        <dbReference type="EMBL" id="KHG17563.1"/>
    </source>
</evidence>
<evidence type="ECO:0000256" key="1">
    <source>
        <dbReference type="SAM" id="Phobius"/>
    </source>
</evidence>
<dbReference type="AlphaFoldDB" id="A0A0B0NSN6"/>
<gene>
    <name evidence="2" type="ORF">F383_20718</name>
</gene>
<protein>
    <submittedName>
        <fullName evidence="2">Uncharacterized protein</fullName>
    </submittedName>
</protein>
<keyword evidence="1" id="KW-1133">Transmembrane helix</keyword>
<keyword evidence="1" id="KW-0472">Membrane</keyword>
<reference evidence="3" key="1">
    <citation type="submission" date="2014-09" db="EMBL/GenBank/DDBJ databases">
        <authorList>
            <person name="Mudge J."/>
            <person name="Ramaraj T."/>
            <person name="Lindquist I.E."/>
            <person name="Bharti A.K."/>
            <person name="Sundararajan A."/>
            <person name="Cameron C.T."/>
            <person name="Woodward J.E."/>
            <person name="May G.D."/>
            <person name="Brubaker C."/>
            <person name="Broadhvest J."/>
            <person name="Wilkins T.A."/>
        </authorList>
    </citation>
    <scope>NUCLEOTIDE SEQUENCE</scope>
    <source>
        <strain evidence="3">cv. AKA8401</strain>
    </source>
</reference>
<dbReference type="Proteomes" id="UP000032142">
    <property type="component" value="Unassembled WGS sequence"/>
</dbReference>
<evidence type="ECO:0000313" key="3">
    <source>
        <dbReference type="Proteomes" id="UP000032142"/>
    </source>
</evidence>
<organism evidence="2 3">
    <name type="scientific">Gossypium arboreum</name>
    <name type="common">Tree cotton</name>
    <name type="synonym">Gossypium nanking</name>
    <dbReference type="NCBI Taxonomy" id="29729"/>
    <lineage>
        <taxon>Eukaryota</taxon>
        <taxon>Viridiplantae</taxon>
        <taxon>Streptophyta</taxon>
        <taxon>Embryophyta</taxon>
        <taxon>Tracheophyta</taxon>
        <taxon>Spermatophyta</taxon>
        <taxon>Magnoliopsida</taxon>
        <taxon>eudicotyledons</taxon>
        <taxon>Gunneridae</taxon>
        <taxon>Pentapetalae</taxon>
        <taxon>rosids</taxon>
        <taxon>malvids</taxon>
        <taxon>Malvales</taxon>
        <taxon>Malvaceae</taxon>
        <taxon>Malvoideae</taxon>
        <taxon>Gossypium</taxon>
    </lineage>
</organism>
<accession>A0A0B0NSN6</accession>
<dbReference type="EMBL" id="KN408541">
    <property type="protein sequence ID" value="KHG17563.1"/>
    <property type="molecule type" value="Genomic_DNA"/>
</dbReference>